<proteinExistence type="predicted"/>
<keyword evidence="3" id="KW-1185">Reference proteome</keyword>
<accession>A0AAP2Z2X9</accession>
<dbReference type="AlphaFoldDB" id="A0AAP2Z2X9"/>
<evidence type="ECO:0000313" key="2">
    <source>
        <dbReference type="EMBL" id="MCU4972275.1"/>
    </source>
</evidence>
<name>A0AAP2Z2X9_9EURY</name>
<comment type="caution">
    <text evidence="1">The sequence shown here is derived from an EMBL/GenBank/DDBJ whole genome shotgun (WGS) entry which is preliminary data.</text>
</comment>
<dbReference type="Proteomes" id="UP001320972">
    <property type="component" value="Unassembled WGS sequence"/>
</dbReference>
<dbReference type="EMBL" id="JAOPKB010000002">
    <property type="protein sequence ID" value="MCU4972275.1"/>
    <property type="molecule type" value="Genomic_DNA"/>
</dbReference>
<sequence length="129" mass="14511">MPPDQNPIPRERLPPAWGLADHCDEYIQYRRNRPSIELIAAQTDADSSHPVLGLERCWELRYRYPVGEVPVADSVGRVSTRHAALEGLLECMHRVHDRVEDLHDPLEIQAVLDGVTLGNFVPDGTSKVP</sequence>
<dbReference type="RefSeq" id="WP_338004947.1">
    <property type="nucleotide sequence ID" value="NZ_JAOPKA010000013.1"/>
</dbReference>
<organism evidence="1 4">
    <name type="scientific">Natronoglomus mannanivorans</name>
    <dbReference type="NCBI Taxonomy" id="2979990"/>
    <lineage>
        <taxon>Archaea</taxon>
        <taxon>Methanobacteriati</taxon>
        <taxon>Methanobacteriota</taxon>
        <taxon>Stenosarchaea group</taxon>
        <taxon>Halobacteria</taxon>
        <taxon>Halobacteriales</taxon>
        <taxon>Natrialbaceae</taxon>
        <taxon>Natronoglomus</taxon>
    </lineage>
</organism>
<gene>
    <name evidence="2" type="ORF">OB955_05940</name>
    <name evidence="1" type="ORF">OB960_17215</name>
</gene>
<dbReference type="Proteomes" id="UP001321018">
    <property type="component" value="Unassembled WGS sequence"/>
</dbReference>
<evidence type="ECO:0000313" key="4">
    <source>
        <dbReference type="Proteomes" id="UP001321018"/>
    </source>
</evidence>
<reference evidence="1 3" key="1">
    <citation type="submission" date="2022-09" db="EMBL/GenBank/DDBJ databases">
        <title>Enrichment on poylsaccharides allowed isolation of novel metabolic and taxonomic groups of Haloarchaea.</title>
        <authorList>
            <person name="Sorokin D.Y."/>
            <person name="Elcheninov A.G."/>
            <person name="Khizhniak T.V."/>
            <person name="Kolganova T.V."/>
            <person name="Kublanov I.V."/>
        </authorList>
    </citation>
    <scope>NUCLEOTIDE SEQUENCE</scope>
    <source>
        <strain evidence="2 3">AArc-m2/3/4</strain>
        <strain evidence="1">AArc-xg1-1</strain>
    </source>
</reference>
<protein>
    <submittedName>
        <fullName evidence="1">Uncharacterized protein</fullName>
    </submittedName>
</protein>
<evidence type="ECO:0000313" key="1">
    <source>
        <dbReference type="EMBL" id="MCU4743129.1"/>
    </source>
</evidence>
<evidence type="ECO:0000313" key="3">
    <source>
        <dbReference type="Proteomes" id="UP001320972"/>
    </source>
</evidence>
<dbReference type="EMBL" id="JAOPKA010000013">
    <property type="protein sequence ID" value="MCU4743129.1"/>
    <property type="molecule type" value="Genomic_DNA"/>
</dbReference>